<dbReference type="STRING" id="568069.A0A1J1IG43"/>
<name>A0A1J1IG43_9DIPT</name>
<dbReference type="Proteomes" id="UP000183832">
    <property type="component" value="Unassembled WGS sequence"/>
</dbReference>
<organism evidence="2 3">
    <name type="scientific">Clunio marinus</name>
    <dbReference type="NCBI Taxonomy" id="568069"/>
    <lineage>
        <taxon>Eukaryota</taxon>
        <taxon>Metazoa</taxon>
        <taxon>Ecdysozoa</taxon>
        <taxon>Arthropoda</taxon>
        <taxon>Hexapoda</taxon>
        <taxon>Insecta</taxon>
        <taxon>Pterygota</taxon>
        <taxon>Neoptera</taxon>
        <taxon>Endopterygota</taxon>
        <taxon>Diptera</taxon>
        <taxon>Nematocera</taxon>
        <taxon>Chironomoidea</taxon>
        <taxon>Chironomidae</taxon>
        <taxon>Clunio</taxon>
    </lineage>
</organism>
<evidence type="ECO:0000313" key="2">
    <source>
        <dbReference type="EMBL" id="CRK99221.1"/>
    </source>
</evidence>
<gene>
    <name evidence="2" type="ORF">CLUMA_CG012626</name>
</gene>
<dbReference type="GO" id="GO:0036064">
    <property type="term" value="C:ciliary basal body"/>
    <property type="evidence" value="ECO:0007669"/>
    <property type="project" value="TreeGrafter"/>
</dbReference>
<dbReference type="GO" id="GO:0036126">
    <property type="term" value="C:sperm flagellum"/>
    <property type="evidence" value="ECO:0007669"/>
    <property type="project" value="TreeGrafter"/>
</dbReference>
<dbReference type="GO" id="GO:0005879">
    <property type="term" value="C:axonemal microtubule"/>
    <property type="evidence" value="ECO:0007669"/>
    <property type="project" value="TreeGrafter"/>
</dbReference>
<dbReference type="GO" id="GO:0008017">
    <property type="term" value="F:microtubule binding"/>
    <property type="evidence" value="ECO:0007669"/>
    <property type="project" value="InterPro"/>
</dbReference>
<dbReference type="Pfam" id="PF05217">
    <property type="entry name" value="SAXO1-2"/>
    <property type="match status" value="1"/>
</dbReference>
<reference evidence="2 3" key="1">
    <citation type="submission" date="2015-04" db="EMBL/GenBank/DDBJ databases">
        <authorList>
            <person name="Syromyatnikov M.Y."/>
            <person name="Popov V.N."/>
        </authorList>
    </citation>
    <scope>NUCLEOTIDE SEQUENCE [LARGE SCALE GENOMIC DNA]</scope>
</reference>
<dbReference type="EMBL" id="CVRI01000050">
    <property type="protein sequence ID" value="CRK99221.1"/>
    <property type="molecule type" value="Genomic_DNA"/>
</dbReference>
<dbReference type="AlphaFoldDB" id="A0A1J1IG43"/>
<dbReference type="OrthoDB" id="3349449at2759"/>
<protein>
    <submittedName>
        <fullName evidence="2">CLUMA_CG012626, isoform A</fullName>
    </submittedName>
</protein>
<comment type="similarity">
    <text evidence="1">Belongs to the FAM154 family.</text>
</comment>
<dbReference type="PANTHER" id="PTHR31516:SF17">
    <property type="entry name" value="STABILIZER OF AXONEMAL MICROTUBULES 2"/>
    <property type="match status" value="1"/>
</dbReference>
<accession>A0A1J1IG43</accession>
<evidence type="ECO:0000313" key="3">
    <source>
        <dbReference type="Proteomes" id="UP000183832"/>
    </source>
</evidence>
<evidence type="ECO:0000256" key="1">
    <source>
        <dbReference type="ARBA" id="ARBA00008738"/>
    </source>
</evidence>
<keyword evidence="3" id="KW-1185">Reference proteome</keyword>
<dbReference type="GO" id="GO:0005814">
    <property type="term" value="C:centriole"/>
    <property type="evidence" value="ECO:0007669"/>
    <property type="project" value="TreeGrafter"/>
</dbReference>
<dbReference type="InterPro" id="IPR033336">
    <property type="entry name" value="SAXO1/2"/>
</dbReference>
<sequence length="267" mass="30634">MPLDYCCEPRRPCPPLDCNGPLCSPYNRGYRQPPRRESFKPVSKYQRPLIPMTTDTVYRKSFECVDSQITACCRPPPYVPNGQLQLPCGGFAKDTITRMSFQQACQPERVRPFNPKTSFTFGCGELQKLTTQKHDFVPKFQCKQPMSVPRNNIGNCCGRMENGTVQKLSFQHPCVFTRTQSCKPIIHYKQPELPMECETTQKLSFQPVCPPPKEDYPWARKARYCPPEVKFARDTVAKLSYQPPGCFIDENKICCEMPCEEYPKASC</sequence>
<dbReference type="PANTHER" id="PTHR31516">
    <property type="entry name" value="STABILIZER OF AXONEMAL MICROTUBULES 2"/>
    <property type="match status" value="1"/>
</dbReference>
<proteinExistence type="inferred from homology"/>